<gene>
    <name evidence="2" type="ORF">E2C01_053500</name>
</gene>
<dbReference type="EMBL" id="VSRR010016599">
    <property type="protein sequence ID" value="MPC59480.1"/>
    <property type="molecule type" value="Genomic_DNA"/>
</dbReference>
<evidence type="ECO:0000256" key="1">
    <source>
        <dbReference type="SAM" id="MobiDB-lite"/>
    </source>
</evidence>
<feature type="region of interest" description="Disordered" evidence="1">
    <location>
        <begin position="65"/>
        <end position="85"/>
    </location>
</feature>
<keyword evidence="3" id="KW-1185">Reference proteome</keyword>
<name>A0A5B7GGX9_PORTR</name>
<evidence type="ECO:0000313" key="3">
    <source>
        <dbReference type="Proteomes" id="UP000324222"/>
    </source>
</evidence>
<protein>
    <submittedName>
        <fullName evidence="2">Uncharacterized protein</fullName>
    </submittedName>
</protein>
<accession>A0A5B7GGX9</accession>
<organism evidence="2 3">
    <name type="scientific">Portunus trituberculatus</name>
    <name type="common">Swimming crab</name>
    <name type="synonym">Neptunus trituberculatus</name>
    <dbReference type="NCBI Taxonomy" id="210409"/>
    <lineage>
        <taxon>Eukaryota</taxon>
        <taxon>Metazoa</taxon>
        <taxon>Ecdysozoa</taxon>
        <taxon>Arthropoda</taxon>
        <taxon>Crustacea</taxon>
        <taxon>Multicrustacea</taxon>
        <taxon>Malacostraca</taxon>
        <taxon>Eumalacostraca</taxon>
        <taxon>Eucarida</taxon>
        <taxon>Decapoda</taxon>
        <taxon>Pleocyemata</taxon>
        <taxon>Brachyura</taxon>
        <taxon>Eubrachyura</taxon>
        <taxon>Portunoidea</taxon>
        <taxon>Portunidae</taxon>
        <taxon>Portuninae</taxon>
        <taxon>Portunus</taxon>
    </lineage>
</organism>
<dbReference type="AlphaFoldDB" id="A0A5B7GGX9"/>
<comment type="caution">
    <text evidence="2">The sequence shown here is derived from an EMBL/GenBank/DDBJ whole genome shotgun (WGS) entry which is preliminary data.</text>
</comment>
<dbReference type="Proteomes" id="UP000324222">
    <property type="component" value="Unassembled WGS sequence"/>
</dbReference>
<proteinExistence type="predicted"/>
<evidence type="ECO:0000313" key="2">
    <source>
        <dbReference type="EMBL" id="MPC59480.1"/>
    </source>
</evidence>
<feature type="region of interest" description="Disordered" evidence="1">
    <location>
        <begin position="1"/>
        <end position="23"/>
    </location>
</feature>
<feature type="compositionally biased region" description="Basic and acidic residues" evidence="1">
    <location>
        <begin position="10"/>
        <end position="23"/>
    </location>
</feature>
<reference evidence="2 3" key="1">
    <citation type="submission" date="2019-05" db="EMBL/GenBank/DDBJ databases">
        <title>Another draft genome of Portunus trituberculatus and its Hox gene families provides insights of decapod evolution.</title>
        <authorList>
            <person name="Jeong J.-H."/>
            <person name="Song I."/>
            <person name="Kim S."/>
            <person name="Choi T."/>
            <person name="Kim D."/>
            <person name="Ryu S."/>
            <person name="Kim W."/>
        </authorList>
    </citation>
    <scope>NUCLEOTIDE SEQUENCE [LARGE SCALE GENOMIC DNA]</scope>
    <source>
        <tissue evidence="2">Muscle</tissue>
    </source>
</reference>
<sequence>MAEGGRKKKNEGQDRRRVKGGEHREAIALRWWQRQGQEPGPHTTRAKWYPPRAGFKVAHRSPFSQSFPSLLNAGGAVGRNATRSH</sequence>